<keyword evidence="2" id="KW-1185">Reference proteome</keyword>
<evidence type="ECO:0000313" key="1">
    <source>
        <dbReference type="EMBL" id="NOJ46007.1"/>
    </source>
</evidence>
<protein>
    <submittedName>
        <fullName evidence="1">Uncharacterized protein</fullName>
    </submittedName>
</protein>
<dbReference type="RefSeq" id="WP_171708888.1">
    <property type="nucleotide sequence ID" value="NZ_JAAVLW010000002.1"/>
</dbReference>
<dbReference type="Proteomes" id="UP000528734">
    <property type="component" value="Unassembled WGS sequence"/>
</dbReference>
<gene>
    <name evidence="1" type="ORF">HCN50_07040</name>
</gene>
<accession>A0A7Y4M0S5</accession>
<name>A0A7Y4M0S5_9BRAD</name>
<comment type="caution">
    <text evidence="1">The sequence shown here is derived from an EMBL/GenBank/DDBJ whole genome shotgun (WGS) entry which is preliminary data.</text>
</comment>
<evidence type="ECO:0000313" key="2">
    <source>
        <dbReference type="Proteomes" id="UP000528734"/>
    </source>
</evidence>
<sequence>MITDRNARSVRIEYVFDQTGKKTVLVVETDLQLDPAEIDFAPDQVEALCTELERHRESIAYVDAVRLVRRCNAPTNEPVEMTGTFGAAQMKIPLKPT</sequence>
<organism evidence="1 2">
    <name type="scientific">Bradyrhizobium archetypum</name>
    <dbReference type="NCBI Taxonomy" id="2721160"/>
    <lineage>
        <taxon>Bacteria</taxon>
        <taxon>Pseudomonadati</taxon>
        <taxon>Pseudomonadota</taxon>
        <taxon>Alphaproteobacteria</taxon>
        <taxon>Hyphomicrobiales</taxon>
        <taxon>Nitrobacteraceae</taxon>
        <taxon>Bradyrhizobium</taxon>
    </lineage>
</organism>
<dbReference type="EMBL" id="JAAVLW010000002">
    <property type="protein sequence ID" value="NOJ46007.1"/>
    <property type="molecule type" value="Genomic_DNA"/>
</dbReference>
<dbReference type="AlphaFoldDB" id="A0A7Y4M0S5"/>
<reference evidence="1 2" key="1">
    <citation type="submission" date="2020-03" db="EMBL/GenBank/DDBJ databases">
        <title>Bradyrhizobium diversity isolated from nodules of Muelleranthus trifoliolatus.</title>
        <authorList>
            <person name="Klepa M."/>
            <person name="Helene L."/>
            <person name="Hungria M."/>
        </authorList>
    </citation>
    <scope>NUCLEOTIDE SEQUENCE [LARGE SCALE GENOMIC DNA]</scope>
    <source>
        <strain evidence="1 2">WSM 1744</strain>
    </source>
</reference>
<proteinExistence type="predicted"/>